<feature type="domain" description="Galactosyltransferase C-terminal" evidence="12">
    <location>
        <begin position="161"/>
        <end position="205"/>
    </location>
</feature>
<dbReference type="SUPFAM" id="SSF53448">
    <property type="entry name" value="Nucleotide-diphospho-sugar transferases"/>
    <property type="match status" value="1"/>
</dbReference>
<evidence type="ECO:0000256" key="9">
    <source>
        <dbReference type="ARBA" id="ARBA00023136"/>
    </source>
</evidence>
<dbReference type="InterPro" id="IPR027995">
    <property type="entry name" value="Galactosyl_T_N"/>
</dbReference>
<evidence type="ECO:0000256" key="8">
    <source>
        <dbReference type="ARBA" id="ARBA00022989"/>
    </source>
</evidence>
<accession>A0A0G4F3G5</accession>
<proteinExistence type="inferred from homology"/>
<keyword evidence="5" id="KW-0808">Transferase</keyword>
<dbReference type="Pfam" id="PF02709">
    <property type="entry name" value="Glyco_transf_7C"/>
    <property type="match status" value="1"/>
</dbReference>
<dbReference type="Pfam" id="PF13733">
    <property type="entry name" value="Glyco_transf_7N"/>
    <property type="match status" value="1"/>
</dbReference>
<evidence type="ECO:0008006" key="16">
    <source>
        <dbReference type="Google" id="ProtNLM"/>
    </source>
</evidence>
<keyword evidence="15" id="KW-1185">Reference proteome</keyword>
<dbReference type="Proteomes" id="UP000041254">
    <property type="component" value="Unassembled WGS sequence"/>
</dbReference>
<sequence length="539" mass="59566">MSSSGPSTCWRPLSPSEALDAIRAASSPTHPPAPGPSAAASGASQLVVVVPYRQREHHLRRFLPAMSGLLTQEQRGGMIMVVEQASGMPFNRGLLFNAAVATIQRRMSEMGCAADRLWYIFHDVDTLPNEQNAAAMSFYRSCPPPLCVRHAYGHPWALSMVFAIRHHDYLLTKGFSNHYWGWGWEDNDFERRCRSAGVHIDRRAFTDRLSPPAAGSDSESESPCPFIELDKPSESDLAARIQQPDAQRNQEVFARNPDDHGLSAVERLMDNGCLSARLRFVDVQSCPPHHTDSGHGRDHGHSHCDDRRVGWILVSLDEARADDLLLSPRCTPSVHESQRSIMQQLILLIFVVLAPLASCDVLSVSLSTGTSCDLNDIEASGGKTLDQWLSGKALASAVWLRPTSFSERPYDVVLDWGSDLTKVLTIVQEKEGWWQYGPHGSIAAEVKATVDSIEARETDKGTETTVASLYIAYKGLKAGKEASQILPRIHDAWCYITYLHEGGVLPKRKGQFVAFNDLPAKGQAKDSVWVDAVEQVMFK</sequence>
<dbReference type="GO" id="GO:0005975">
    <property type="term" value="P:carbohydrate metabolic process"/>
    <property type="evidence" value="ECO:0007669"/>
    <property type="project" value="InterPro"/>
</dbReference>
<evidence type="ECO:0000256" key="7">
    <source>
        <dbReference type="ARBA" id="ARBA00022968"/>
    </source>
</evidence>
<dbReference type="InterPro" id="IPR029044">
    <property type="entry name" value="Nucleotide-diphossugar_trans"/>
</dbReference>
<dbReference type="PRINTS" id="PR02050">
    <property type="entry name" value="B14GALTRFASE"/>
</dbReference>
<dbReference type="InterPro" id="IPR027791">
    <property type="entry name" value="Galactosyl_T_C"/>
</dbReference>
<dbReference type="PANTHER" id="PTHR19300">
    <property type="entry name" value="BETA-1,4-GALACTOSYLTRANSFERASE"/>
    <property type="match status" value="1"/>
</dbReference>
<keyword evidence="4" id="KW-0328">Glycosyltransferase</keyword>
<protein>
    <recommendedName>
        <fullName evidence="16">Galactosyltransferase C-terminal domain-containing protein</fullName>
    </recommendedName>
</protein>
<gene>
    <name evidence="14" type="ORF">Vbra_8743</name>
</gene>
<evidence type="ECO:0000256" key="11">
    <source>
        <dbReference type="SAM" id="MobiDB-lite"/>
    </source>
</evidence>
<dbReference type="STRING" id="1169540.A0A0G4F3G5"/>
<keyword evidence="7" id="KW-0735">Signal-anchor</keyword>
<evidence type="ECO:0000256" key="1">
    <source>
        <dbReference type="ARBA" id="ARBA00004606"/>
    </source>
</evidence>
<keyword evidence="9" id="KW-0472">Membrane</keyword>
<dbReference type="InterPro" id="IPR003859">
    <property type="entry name" value="Galactosyl_T"/>
</dbReference>
<evidence type="ECO:0000256" key="4">
    <source>
        <dbReference type="ARBA" id="ARBA00022676"/>
    </source>
</evidence>
<evidence type="ECO:0000256" key="10">
    <source>
        <dbReference type="ARBA" id="ARBA00023180"/>
    </source>
</evidence>
<evidence type="ECO:0000313" key="15">
    <source>
        <dbReference type="Proteomes" id="UP000041254"/>
    </source>
</evidence>
<name>A0A0G4F3G5_VITBC</name>
<reference evidence="14 15" key="1">
    <citation type="submission" date="2014-11" db="EMBL/GenBank/DDBJ databases">
        <authorList>
            <person name="Zhu J."/>
            <person name="Qi W."/>
            <person name="Song R."/>
        </authorList>
    </citation>
    <scope>NUCLEOTIDE SEQUENCE [LARGE SCALE GENOMIC DNA]</scope>
</reference>
<evidence type="ECO:0000313" key="14">
    <source>
        <dbReference type="EMBL" id="CEM06739.1"/>
    </source>
</evidence>
<dbReference type="EMBL" id="CDMY01000370">
    <property type="protein sequence ID" value="CEM06739.1"/>
    <property type="molecule type" value="Genomic_DNA"/>
</dbReference>
<keyword evidence="10" id="KW-0325">Glycoprotein</keyword>
<feature type="region of interest" description="Disordered" evidence="11">
    <location>
        <begin position="208"/>
        <end position="227"/>
    </location>
</feature>
<dbReference type="AlphaFoldDB" id="A0A0G4F3G5"/>
<evidence type="ECO:0000259" key="12">
    <source>
        <dbReference type="Pfam" id="PF02709"/>
    </source>
</evidence>
<dbReference type="OrthoDB" id="10038994at2759"/>
<comment type="pathway">
    <text evidence="2">Protein modification; protein glycosylation.</text>
</comment>
<comment type="subcellular location">
    <subcellularLocation>
        <location evidence="1">Membrane</location>
        <topology evidence="1">Single-pass type II membrane protein</topology>
    </subcellularLocation>
</comment>
<dbReference type="GO" id="GO:0008378">
    <property type="term" value="F:galactosyltransferase activity"/>
    <property type="evidence" value="ECO:0007669"/>
    <property type="project" value="TreeGrafter"/>
</dbReference>
<dbReference type="UniPathway" id="UPA00378"/>
<dbReference type="VEuPathDB" id="CryptoDB:Vbra_8743"/>
<dbReference type="InParanoid" id="A0A0G4F3G5"/>
<keyword evidence="8" id="KW-1133">Transmembrane helix</keyword>
<dbReference type="PANTHER" id="PTHR19300:SF57">
    <property type="entry name" value="BETA-1,4-N-ACETYLGALACTOSAMINYLTRANSFERASE"/>
    <property type="match status" value="1"/>
</dbReference>
<comment type="similarity">
    <text evidence="3">Belongs to the glycosyltransferase 7 family.</text>
</comment>
<evidence type="ECO:0000256" key="3">
    <source>
        <dbReference type="ARBA" id="ARBA00005735"/>
    </source>
</evidence>
<organism evidence="14 15">
    <name type="scientific">Vitrella brassicaformis (strain CCMP3155)</name>
    <dbReference type="NCBI Taxonomy" id="1169540"/>
    <lineage>
        <taxon>Eukaryota</taxon>
        <taxon>Sar</taxon>
        <taxon>Alveolata</taxon>
        <taxon>Colpodellida</taxon>
        <taxon>Vitrellaceae</taxon>
        <taxon>Vitrella</taxon>
    </lineage>
</organism>
<dbReference type="GO" id="GO:0005794">
    <property type="term" value="C:Golgi apparatus"/>
    <property type="evidence" value="ECO:0007669"/>
    <property type="project" value="TreeGrafter"/>
</dbReference>
<feature type="domain" description="Galactosyltransferase N-terminal" evidence="13">
    <location>
        <begin position="43"/>
        <end position="132"/>
    </location>
</feature>
<evidence type="ECO:0000256" key="5">
    <source>
        <dbReference type="ARBA" id="ARBA00022679"/>
    </source>
</evidence>
<dbReference type="Gene3D" id="3.90.550.10">
    <property type="entry name" value="Spore Coat Polysaccharide Biosynthesis Protein SpsA, Chain A"/>
    <property type="match status" value="1"/>
</dbReference>
<evidence type="ECO:0000256" key="6">
    <source>
        <dbReference type="ARBA" id="ARBA00022692"/>
    </source>
</evidence>
<keyword evidence="6" id="KW-0812">Transmembrane</keyword>
<evidence type="ECO:0000259" key="13">
    <source>
        <dbReference type="Pfam" id="PF13733"/>
    </source>
</evidence>
<evidence type="ECO:0000256" key="2">
    <source>
        <dbReference type="ARBA" id="ARBA00004922"/>
    </source>
</evidence>
<dbReference type="GO" id="GO:0016020">
    <property type="term" value="C:membrane"/>
    <property type="evidence" value="ECO:0007669"/>
    <property type="project" value="UniProtKB-SubCell"/>
</dbReference>